<evidence type="ECO:0000313" key="14">
    <source>
        <dbReference type="EMBL" id="TAI48130.1"/>
    </source>
</evidence>
<evidence type="ECO:0000256" key="6">
    <source>
        <dbReference type="ARBA" id="ARBA00023077"/>
    </source>
</evidence>
<evidence type="ECO:0000259" key="13">
    <source>
        <dbReference type="Pfam" id="PF07715"/>
    </source>
</evidence>
<evidence type="ECO:0000256" key="8">
    <source>
        <dbReference type="ARBA" id="ARBA00023170"/>
    </source>
</evidence>
<dbReference type="AlphaFoldDB" id="A0A4V2HSK7"/>
<keyword evidence="2 10" id="KW-0813">Transport</keyword>
<evidence type="ECO:0000256" key="11">
    <source>
        <dbReference type="RuleBase" id="RU003357"/>
    </source>
</evidence>
<dbReference type="InterPro" id="IPR000531">
    <property type="entry name" value="Beta-barrel_TonB"/>
</dbReference>
<dbReference type="GO" id="GO:0044718">
    <property type="term" value="P:siderophore transmembrane transport"/>
    <property type="evidence" value="ECO:0007669"/>
    <property type="project" value="TreeGrafter"/>
</dbReference>
<dbReference type="InterPro" id="IPR036942">
    <property type="entry name" value="Beta-barrel_TonB_sf"/>
</dbReference>
<dbReference type="Pfam" id="PF00593">
    <property type="entry name" value="TonB_dep_Rec_b-barrel"/>
    <property type="match status" value="1"/>
</dbReference>
<evidence type="ECO:0000256" key="3">
    <source>
        <dbReference type="ARBA" id="ARBA00022452"/>
    </source>
</evidence>
<evidence type="ECO:0000256" key="1">
    <source>
        <dbReference type="ARBA" id="ARBA00004571"/>
    </source>
</evidence>
<keyword evidence="4 10" id="KW-0812">Transmembrane</keyword>
<keyword evidence="5" id="KW-0732">Signal</keyword>
<dbReference type="SUPFAM" id="SSF56935">
    <property type="entry name" value="Porins"/>
    <property type="match status" value="1"/>
</dbReference>
<evidence type="ECO:0000256" key="5">
    <source>
        <dbReference type="ARBA" id="ARBA00022729"/>
    </source>
</evidence>
<keyword evidence="7 10" id="KW-0472">Membrane</keyword>
<keyword evidence="3 10" id="KW-1134">Transmembrane beta strand</keyword>
<dbReference type="InterPro" id="IPR012910">
    <property type="entry name" value="Plug_dom"/>
</dbReference>
<comment type="similarity">
    <text evidence="10 11">Belongs to the TonB-dependent receptor family.</text>
</comment>
<keyword evidence="9 10" id="KW-0998">Cell outer membrane</keyword>
<gene>
    <name evidence="14" type="ORF">EW142_15910</name>
</gene>
<dbReference type="Gene3D" id="2.40.170.20">
    <property type="entry name" value="TonB-dependent receptor, beta-barrel domain"/>
    <property type="match status" value="1"/>
</dbReference>
<dbReference type="EMBL" id="SGIU01000002">
    <property type="protein sequence ID" value="TAI48130.1"/>
    <property type="molecule type" value="Genomic_DNA"/>
</dbReference>
<evidence type="ECO:0000259" key="12">
    <source>
        <dbReference type="Pfam" id="PF00593"/>
    </source>
</evidence>
<dbReference type="GO" id="GO:0009279">
    <property type="term" value="C:cell outer membrane"/>
    <property type="evidence" value="ECO:0007669"/>
    <property type="project" value="UniProtKB-SubCell"/>
</dbReference>
<keyword evidence="6 11" id="KW-0798">TonB box</keyword>
<name>A0A4V2HSK7_9FLAO</name>
<keyword evidence="8 14" id="KW-0675">Receptor</keyword>
<organism evidence="14 15">
    <name type="scientific">Flagellimonas allohymeniacidonis</name>
    <dbReference type="NCBI Taxonomy" id="2517819"/>
    <lineage>
        <taxon>Bacteria</taxon>
        <taxon>Pseudomonadati</taxon>
        <taxon>Bacteroidota</taxon>
        <taxon>Flavobacteriia</taxon>
        <taxon>Flavobacteriales</taxon>
        <taxon>Flavobacteriaceae</taxon>
        <taxon>Flagellimonas</taxon>
    </lineage>
</organism>
<evidence type="ECO:0000313" key="15">
    <source>
        <dbReference type="Proteomes" id="UP000291981"/>
    </source>
</evidence>
<feature type="domain" description="TonB-dependent receptor-like beta-barrel" evidence="12">
    <location>
        <begin position="219"/>
        <end position="670"/>
    </location>
</feature>
<protein>
    <submittedName>
        <fullName evidence="14">TonB-dependent receptor</fullName>
    </submittedName>
</protein>
<evidence type="ECO:0000256" key="10">
    <source>
        <dbReference type="PROSITE-ProRule" id="PRU01360"/>
    </source>
</evidence>
<dbReference type="Gene3D" id="2.170.130.10">
    <property type="entry name" value="TonB-dependent receptor, plug domain"/>
    <property type="match status" value="1"/>
</dbReference>
<reference evidence="14 15" key="1">
    <citation type="submission" date="2019-02" db="EMBL/GenBank/DDBJ databases">
        <title>Draft genome sequence of Muricauda sp. 176CP4-71.</title>
        <authorList>
            <person name="Park J.-S."/>
        </authorList>
    </citation>
    <scope>NUCLEOTIDE SEQUENCE [LARGE SCALE GENOMIC DNA]</scope>
    <source>
        <strain evidence="14 15">176CP4-71</strain>
    </source>
</reference>
<dbReference type="RefSeq" id="WP_130615569.1">
    <property type="nucleotide sequence ID" value="NZ_SGIU01000002.1"/>
</dbReference>
<dbReference type="PROSITE" id="PS52016">
    <property type="entry name" value="TONB_DEPENDENT_REC_3"/>
    <property type="match status" value="1"/>
</dbReference>
<feature type="domain" description="TonB-dependent receptor plug" evidence="13">
    <location>
        <begin position="54"/>
        <end position="159"/>
    </location>
</feature>
<dbReference type="CDD" id="cd01347">
    <property type="entry name" value="ligand_gated_channel"/>
    <property type="match status" value="1"/>
</dbReference>
<dbReference type="PANTHER" id="PTHR30069">
    <property type="entry name" value="TONB-DEPENDENT OUTER MEMBRANE RECEPTOR"/>
    <property type="match status" value="1"/>
</dbReference>
<dbReference type="PANTHER" id="PTHR30069:SF29">
    <property type="entry name" value="HEMOGLOBIN AND HEMOGLOBIN-HAPTOGLOBIN-BINDING PROTEIN 1-RELATED"/>
    <property type="match status" value="1"/>
</dbReference>
<accession>A0A4V2HSK7</accession>
<dbReference type="InterPro" id="IPR037066">
    <property type="entry name" value="Plug_dom_sf"/>
</dbReference>
<evidence type="ECO:0000256" key="4">
    <source>
        <dbReference type="ARBA" id="ARBA00022692"/>
    </source>
</evidence>
<dbReference type="InterPro" id="IPR039426">
    <property type="entry name" value="TonB-dep_rcpt-like"/>
</dbReference>
<dbReference type="Proteomes" id="UP000291981">
    <property type="component" value="Unassembled WGS sequence"/>
</dbReference>
<comment type="subcellular location">
    <subcellularLocation>
        <location evidence="1 10">Cell outer membrane</location>
        <topology evidence="1 10">Multi-pass membrane protein</topology>
    </subcellularLocation>
</comment>
<sequence>MSLNKNNIVIYFFFFPTLLLHAQRKSQEVPTDSILTENLDEVVVTATRTVRQLSSLPLPVTLIPQRQLERTGVTRLSEILNEQTGIVMTPDATVGGGEGVQIQGIASDYVLVLIDGVPVVGRSSGNLDLSRFAIGNIKQIEVVKGPSSSLFGSEALGGVINIITEKPKSEKISGQVSHRSATFNNQNTTVSLSQRKNTLGYSLFVDRLSTDGYDLALGDEGQTINPFYNYTLNGRVFFDASDKLRFFASGRYFLQNFDVPSGTSEERDGNAHLRIDHKVSKKSQFEYEFYYTNYVTNEQAIDPINDEILLDNNFDQKLFRPEIRFHHSFSHHNVLTLGGGYNFETLNRSLFAEQVTFDSQYAFVQYDFKPLERLNVIVGARFDDHSEYNSQLSPKLSYRYDFNANWALKGSIGSGFKAPDFRQLYLDFTNAAGGGYSVFGKEVEASGIQRLQESDQIANLAVDPADLGERLDAESSVGYNLGVGYKKGKLKADLNFFRNDFQNLIDVRILASKTNGQNVFGYINREEVYTQGVELDLQYRLFENLNLSAGYQLLYAFDKAKEEAVANGSVFARDPETLETIRLSEDDYFGLENRSRHTWNFKAFYEVPKWDANANLRVVYRSRFGLTDRNGNDLLDEFDNSFVDGFALVNLSFGKTFLKHYQLRVGANNLLDFRGSNPLAAQDNEVLVNPGIQFFTRLNIQF</sequence>
<evidence type="ECO:0000256" key="7">
    <source>
        <dbReference type="ARBA" id="ARBA00023136"/>
    </source>
</evidence>
<evidence type="ECO:0000256" key="9">
    <source>
        <dbReference type="ARBA" id="ARBA00023237"/>
    </source>
</evidence>
<dbReference type="GO" id="GO:0015344">
    <property type="term" value="F:siderophore uptake transmembrane transporter activity"/>
    <property type="evidence" value="ECO:0007669"/>
    <property type="project" value="TreeGrafter"/>
</dbReference>
<dbReference type="OrthoDB" id="9764669at2"/>
<evidence type="ECO:0000256" key="2">
    <source>
        <dbReference type="ARBA" id="ARBA00022448"/>
    </source>
</evidence>
<keyword evidence="15" id="KW-1185">Reference proteome</keyword>
<dbReference type="Pfam" id="PF07715">
    <property type="entry name" value="Plug"/>
    <property type="match status" value="1"/>
</dbReference>
<proteinExistence type="inferred from homology"/>
<comment type="caution">
    <text evidence="14">The sequence shown here is derived from an EMBL/GenBank/DDBJ whole genome shotgun (WGS) entry which is preliminary data.</text>
</comment>